<dbReference type="AlphaFoldDB" id="A0A077ZFM8"/>
<reference evidence="1" key="1">
    <citation type="submission" date="2014-01" db="EMBL/GenBank/DDBJ databases">
        <authorList>
            <person name="Aslett M."/>
        </authorList>
    </citation>
    <scope>NUCLEOTIDE SEQUENCE</scope>
</reference>
<evidence type="ECO:0000313" key="2">
    <source>
        <dbReference type="Proteomes" id="UP000030665"/>
    </source>
</evidence>
<dbReference type="OrthoDB" id="10368698at2759"/>
<organism evidence="1 2">
    <name type="scientific">Trichuris trichiura</name>
    <name type="common">Whipworm</name>
    <name type="synonym">Trichocephalus trichiurus</name>
    <dbReference type="NCBI Taxonomy" id="36087"/>
    <lineage>
        <taxon>Eukaryota</taxon>
        <taxon>Metazoa</taxon>
        <taxon>Ecdysozoa</taxon>
        <taxon>Nematoda</taxon>
        <taxon>Enoplea</taxon>
        <taxon>Dorylaimia</taxon>
        <taxon>Trichinellida</taxon>
        <taxon>Trichuridae</taxon>
        <taxon>Trichuris</taxon>
    </lineage>
</organism>
<proteinExistence type="predicted"/>
<accession>A0A077ZFM8</accession>
<reference evidence="1" key="2">
    <citation type="submission" date="2014-03" db="EMBL/GenBank/DDBJ databases">
        <title>The whipworm genome and dual-species transcriptomics of an intimate host-pathogen interaction.</title>
        <authorList>
            <person name="Foth B.J."/>
            <person name="Tsai I.J."/>
            <person name="Reid A.J."/>
            <person name="Bancroft A.J."/>
            <person name="Nichol S."/>
            <person name="Tracey A."/>
            <person name="Holroyd N."/>
            <person name="Cotton J.A."/>
            <person name="Stanley E.J."/>
            <person name="Zarowiecki M."/>
            <person name="Liu J.Z."/>
            <person name="Huckvale T."/>
            <person name="Cooper P.J."/>
            <person name="Grencis R.K."/>
            <person name="Berriman M."/>
        </authorList>
    </citation>
    <scope>NUCLEOTIDE SEQUENCE [LARGE SCALE GENOMIC DNA]</scope>
</reference>
<sequence length="115" mass="12594">MKATEELRNPKQRSFVPFVLGSSSVKDILKPMSYGCNFGIKLMSGEKAVALIPTCTKIAGYLPGYVPPKTAELTENSSDSESEEADVSHTVLLKRAKLLSRDPDGIKAKRVTFFN</sequence>
<dbReference type="EMBL" id="HG806500">
    <property type="protein sequence ID" value="CDW59131.1"/>
    <property type="molecule type" value="Genomic_DNA"/>
</dbReference>
<name>A0A077ZFM8_TRITR</name>
<evidence type="ECO:0000313" key="1">
    <source>
        <dbReference type="EMBL" id="CDW59131.1"/>
    </source>
</evidence>
<gene>
    <name evidence="1" type="ORF">TTRE_0000746101</name>
</gene>
<protein>
    <submittedName>
        <fullName evidence="1">Uncharacterized protein</fullName>
    </submittedName>
</protein>
<keyword evidence="2" id="KW-1185">Reference proteome</keyword>
<dbReference type="Proteomes" id="UP000030665">
    <property type="component" value="Unassembled WGS sequence"/>
</dbReference>